<dbReference type="VEuPathDB" id="FungiDB:NEUTE1DRAFT_144642"/>
<evidence type="ECO:0000256" key="1">
    <source>
        <dbReference type="SAM" id="MobiDB-lite"/>
    </source>
</evidence>
<dbReference type="OrthoDB" id="4580318at2759"/>
<protein>
    <submittedName>
        <fullName evidence="2">Uncharacterized protein</fullName>
    </submittedName>
</protein>
<dbReference type="GeneID" id="20826482"/>
<feature type="compositionally biased region" description="Acidic residues" evidence="1">
    <location>
        <begin position="337"/>
        <end position="360"/>
    </location>
</feature>
<gene>
    <name evidence="2" type="ORF">NEUTE1DRAFT_144642</name>
</gene>
<keyword evidence="3" id="KW-1185">Reference proteome</keyword>
<dbReference type="EMBL" id="GL891302">
    <property type="protein sequence ID" value="EGO61463.1"/>
    <property type="molecule type" value="Genomic_DNA"/>
</dbReference>
<dbReference type="RefSeq" id="XP_009848514.1">
    <property type="nucleotide sequence ID" value="XM_009850212.1"/>
</dbReference>
<reference evidence="3" key="1">
    <citation type="journal article" date="2011" name="Genetics">
        <title>Massive changes in genome architecture accompany the transition to self-fertility in the filamentous fungus Neurospora tetrasperma.</title>
        <authorList>
            <person name="Ellison C.E."/>
            <person name="Stajich J.E."/>
            <person name="Jacobson D.J."/>
            <person name="Natvig D.O."/>
            <person name="Lapidus A."/>
            <person name="Foster B."/>
            <person name="Aerts A."/>
            <person name="Riley R."/>
            <person name="Lindquist E.A."/>
            <person name="Grigoriev I.V."/>
            <person name="Taylor J.W."/>
        </authorList>
    </citation>
    <scope>NUCLEOTIDE SEQUENCE [LARGE SCALE GENOMIC DNA]</scope>
    <source>
        <strain evidence="3">FGSC 2508 / P0657</strain>
    </source>
</reference>
<accession>F8MDH2</accession>
<evidence type="ECO:0000313" key="2">
    <source>
        <dbReference type="EMBL" id="EGO61463.1"/>
    </source>
</evidence>
<feature type="region of interest" description="Disordered" evidence="1">
    <location>
        <begin position="328"/>
        <end position="360"/>
    </location>
</feature>
<name>F8MDH2_NEUT8</name>
<dbReference type="AlphaFoldDB" id="F8MDH2"/>
<dbReference type="HOGENOM" id="CLU_072358_0_0_1"/>
<organism evidence="2 3">
    <name type="scientific">Neurospora tetrasperma (strain FGSC 2508 / ATCC MYA-4615 / P0657)</name>
    <dbReference type="NCBI Taxonomy" id="510951"/>
    <lineage>
        <taxon>Eukaryota</taxon>
        <taxon>Fungi</taxon>
        <taxon>Dikarya</taxon>
        <taxon>Ascomycota</taxon>
        <taxon>Pezizomycotina</taxon>
        <taxon>Sordariomycetes</taxon>
        <taxon>Sordariomycetidae</taxon>
        <taxon>Sordariales</taxon>
        <taxon>Sordariaceae</taxon>
        <taxon>Neurospora</taxon>
    </lineage>
</organism>
<dbReference type="Proteomes" id="UP000008065">
    <property type="component" value="Unassembled WGS sequence"/>
</dbReference>
<sequence length="360" mass="39842">MDNIDNFTFDIPLCASNDEAAGFKIRNKGPYQVNRQYVTGSDRKGTTVVRGRLVHVVHGFHSISFPSHLRLQPDDYFRKPGLANGNRTPCTLIVLEWNMTPGSVETRHRFRAVRISLVFFASDSRPGVPPGGNLSAWDPVPKRIVPSEEDPKLSRFTPVSAVSSSELSFGPTVGYDGIASVNAEYSKGRSVAVQYTASALITGKICHEGRVSGDPNAVQFVFLENKDAKTGVPPVVRTAILLRREDIDLKGRFAMTVEVSTDVNWWQDSKEKMRRAVGARLLDDPVNFDPSDPYVLQNGEKVERKNCKIRGVDWRRLGEVNLNQFLVDYSGPPPSSGEDDDSVSDASDESAVWEDAQESL</sequence>
<evidence type="ECO:0000313" key="3">
    <source>
        <dbReference type="Proteomes" id="UP000008065"/>
    </source>
</evidence>
<dbReference type="KEGG" id="nte:NEUTE1DRAFT144642"/>
<proteinExistence type="predicted"/>